<dbReference type="Pfam" id="PF14498">
    <property type="entry name" value="Glyco_hyd_65N_2"/>
    <property type="match status" value="1"/>
</dbReference>
<dbReference type="GeneID" id="36594139"/>
<sequence length="795" mass="85647">MLSSIILYAFLLAFPSAAKGQWDASRFTWYTSPASDFASSVPIGNGRVAGTVWGGASELVSLNENSIWSGPWRNRVNPKALGALPSIRSLLSSGNLTAAGQSVLANMAGNPTSPQGYQPLGNLSLEFEHSSSGMSSYTRYLDTYEGTAFVTYNYAGVNYTREYIASYPAGVLAVRLSSSQAKKLNVKVSLSRSKWVLDQHSNSSSSIVGTNSIILKGNSGQSSGAITFSSEARVVNHDGTVSSDGKSISVTSATIVDLFFDAETSYRYSSQTAWEVELKRKLDAAVTSGYNEVRSAAISDNTALIGRMSLDLGSSGSAGNQPTDTPITNYKGSPNNDPQLATLMFNFGRYLLVSSSRDTGGSKSLAANLQGIWNKDFSPPWQSKYTININIEMNYWPAEVTNLQETHAALFDLLDVARMEMATNMYGCTNGGFVLHHNIDLWGDAAPTDYGTPYMMWPMGGAWLSLHLMEHYRFTGDKSFLQNRAWPVLQSAANFYYCYLFTHNGSWSTGPSLSPENSFVVPSNMETAGKSEAIDIAPTMDNSILYELLNAVIQTCNVLGITDSNLTNTKNYLSKIKPPQIGSKGQILEWRNEYAETSPGHRHMSPIFGLFPGSQMTPLKSSSLAAAAKALVDNRMSHGSGSTGWSRTWAINLYARLFEADTAWSNAISFLQKFPTNNLWNTDTGPGTAFQIDGNFGFVSAIAEMLLQSHQVVHLLPALPSAVPTGSVKGLVARGNFVVDITWSGMALTSATITSKIGGTLAICLQAGKAFSINGAIYSTPITATAGGVYTIRPV</sequence>
<reference evidence="5 6" key="1">
    <citation type="submission" date="2016-04" db="EMBL/GenBank/DDBJ databases">
        <title>A degradative enzymes factory behind the ericoid mycorrhizal symbiosis.</title>
        <authorList>
            <consortium name="DOE Joint Genome Institute"/>
            <person name="Martino E."/>
            <person name="Morin E."/>
            <person name="Grelet G."/>
            <person name="Kuo A."/>
            <person name="Kohler A."/>
            <person name="Daghino S."/>
            <person name="Barry K."/>
            <person name="Choi C."/>
            <person name="Cichocki N."/>
            <person name="Clum A."/>
            <person name="Copeland A."/>
            <person name="Hainaut M."/>
            <person name="Haridas S."/>
            <person name="Labutti K."/>
            <person name="Lindquist E."/>
            <person name="Lipzen A."/>
            <person name="Khouja H.-R."/>
            <person name="Murat C."/>
            <person name="Ohm R."/>
            <person name="Olson A."/>
            <person name="Spatafora J."/>
            <person name="Veneault-Fourrey C."/>
            <person name="Henrissat B."/>
            <person name="Grigoriev I."/>
            <person name="Martin F."/>
            <person name="Perotto S."/>
        </authorList>
    </citation>
    <scope>NUCLEOTIDE SEQUENCE [LARGE SCALE GENOMIC DNA]</scope>
    <source>
        <strain evidence="5 6">E</strain>
    </source>
</reference>
<dbReference type="Gene3D" id="2.60.40.1180">
    <property type="entry name" value="Golgi alpha-mannosidase II"/>
    <property type="match status" value="1"/>
</dbReference>
<feature type="signal peptide" evidence="1">
    <location>
        <begin position="1"/>
        <end position="20"/>
    </location>
</feature>
<dbReference type="EMBL" id="KZ613892">
    <property type="protein sequence ID" value="PMD53216.1"/>
    <property type="molecule type" value="Genomic_DNA"/>
</dbReference>
<dbReference type="InterPro" id="IPR016518">
    <property type="entry name" value="Alpha-L-fucosidase"/>
</dbReference>
<evidence type="ECO:0000259" key="4">
    <source>
        <dbReference type="Pfam" id="PF22124"/>
    </source>
</evidence>
<dbReference type="FunFam" id="1.50.10.10:FF:000028">
    <property type="entry name" value="Alpha-L-fucosidase 2"/>
    <property type="match status" value="1"/>
</dbReference>
<name>A0A2J6SR18_9HELO</name>
<keyword evidence="1" id="KW-0732">Signal</keyword>
<feature type="domain" description="Glycosyl hydrolase family 95 catalytic" evidence="4">
    <location>
        <begin position="289"/>
        <end position="706"/>
    </location>
</feature>
<organism evidence="5 6">
    <name type="scientific">Hyaloscypha bicolor E</name>
    <dbReference type="NCBI Taxonomy" id="1095630"/>
    <lineage>
        <taxon>Eukaryota</taxon>
        <taxon>Fungi</taxon>
        <taxon>Dikarya</taxon>
        <taxon>Ascomycota</taxon>
        <taxon>Pezizomycotina</taxon>
        <taxon>Leotiomycetes</taxon>
        <taxon>Helotiales</taxon>
        <taxon>Hyaloscyphaceae</taxon>
        <taxon>Hyaloscypha</taxon>
        <taxon>Hyaloscypha bicolor</taxon>
    </lineage>
</organism>
<feature type="chain" id="PRO_5014407929" evidence="1">
    <location>
        <begin position="21"/>
        <end position="795"/>
    </location>
</feature>
<dbReference type="SUPFAM" id="SSF48208">
    <property type="entry name" value="Six-hairpin glycosidases"/>
    <property type="match status" value="1"/>
</dbReference>
<evidence type="ECO:0000313" key="6">
    <source>
        <dbReference type="Proteomes" id="UP000235371"/>
    </source>
</evidence>
<dbReference type="PIRSF" id="PIRSF007663">
    <property type="entry name" value="UCP007663"/>
    <property type="match status" value="1"/>
</dbReference>
<evidence type="ECO:0000259" key="2">
    <source>
        <dbReference type="Pfam" id="PF14498"/>
    </source>
</evidence>
<dbReference type="GO" id="GO:0004560">
    <property type="term" value="F:alpha-L-fucosidase activity"/>
    <property type="evidence" value="ECO:0007669"/>
    <property type="project" value="InterPro"/>
</dbReference>
<dbReference type="Pfam" id="PF22124">
    <property type="entry name" value="Glyco_hydro_95_cat"/>
    <property type="match status" value="1"/>
</dbReference>
<dbReference type="OrthoDB" id="2848340at2759"/>
<dbReference type="PANTHER" id="PTHR31084:SF0">
    <property type="entry name" value="ALPHA-L-FUCOSIDASE 2"/>
    <property type="match status" value="1"/>
</dbReference>
<dbReference type="Pfam" id="PF21307">
    <property type="entry name" value="Glyco_hydro_95_C"/>
    <property type="match status" value="1"/>
</dbReference>
<proteinExistence type="predicted"/>
<gene>
    <name evidence="5" type="ORF">K444DRAFT_656116</name>
</gene>
<feature type="domain" description="Glycosyl hydrolase family 95 N-terminal" evidence="2">
    <location>
        <begin position="29"/>
        <end position="267"/>
    </location>
</feature>
<keyword evidence="6" id="KW-1185">Reference proteome</keyword>
<dbReference type="InterPro" id="IPR054363">
    <property type="entry name" value="GH95_cat"/>
</dbReference>
<dbReference type="InterPro" id="IPR027414">
    <property type="entry name" value="GH95_N_dom"/>
</dbReference>
<dbReference type="Gene3D" id="1.50.10.10">
    <property type="match status" value="1"/>
</dbReference>
<protein>
    <submittedName>
        <fullName evidence="5">Glycoside hydrolase family 95 protein</fullName>
    </submittedName>
</protein>
<dbReference type="GO" id="GO:0005975">
    <property type="term" value="P:carbohydrate metabolic process"/>
    <property type="evidence" value="ECO:0007669"/>
    <property type="project" value="InterPro"/>
</dbReference>
<dbReference type="InterPro" id="IPR008928">
    <property type="entry name" value="6-hairpin_glycosidase_sf"/>
</dbReference>
<feature type="domain" description="Alpha fucosidase A-like C-terminal" evidence="3">
    <location>
        <begin position="708"/>
        <end position="767"/>
    </location>
</feature>
<dbReference type="InterPro" id="IPR012341">
    <property type="entry name" value="6hp_glycosidase-like_sf"/>
</dbReference>
<dbReference type="Gene3D" id="2.70.98.50">
    <property type="entry name" value="putative glycoside hydrolase family protein from bacillus halodurans"/>
    <property type="match status" value="1"/>
</dbReference>
<dbReference type="InterPro" id="IPR049053">
    <property type="entry name" value="AFCA-like_C"/>
</dbReference>
<evidence type="ECO:0000313" key="5">
    <source>
        <dbReference type="EMBL" id="PMD53216.1"/>
    </source>
</evidence>
<keyword evidence="5" id="KW-0378">Hydrolase</keyword>
<dbReference type="RefSeq" id="XP_024730120.1">
    <property type="nucleotide sequence ID" value="XM_024886062.1"/>
</dbReference>
<dbReference type="AlphaFoldDB" id="A0A2J6SR18"/>
<dbReference type="InterPro" id="IPR013780">
    <property type="entry name" value="Glyco_hydro_b"/>
</dbReference>
<evidence type="ECO:0000259" key="3">
    <source>
        <dbReference type="Pfam" id="PF21307"/>
    </source>
</evidence>
<accession>A0A2J6SR18</accession>
<dbReference type="Proteomes" id="UP000235371">
    <property type="component" value="Unassembled WGS sequence"/>
</dbReference>
<dbReference type="PANTHER" id="PTHR31084">
    <property type="entry name" value="ALPHA-L-FUCOSIDASE 2"/>
    <property type="match status" value="1"/>
</dbReference>
<evidence type="ECO:0000256" key="1">
    <source>
        <dbReference type="SAM" id="SignalP"/>
    </source>
</evidence>
<dbReference type="InParanoid" id="A0A2J6SR18"/>